<feature type="compositionally biased region" description="Acidic residues" evidence="1">
    <location>
        <begin position="110"/>
        <end position="137"/>
    </location>
</feature>
<protein>
    <submittedName>
        <fullName evidence="2">Uncharacterized protein</fullName>
    </submittedName>
</protein>
<reference evidence="2 3" key="1">
    <citation type="journal article" date="2020" name="Microbiol. Resour. Announc.">
        <title>Draft Genome Sequence of a Cladosporium Species Isolated from the Mesophotic Ascidian Didemnum maculosum.</title>
        <authorList>
            <person name="Gioti A."/>
            <person name="Siaperas R."/>
            <person name="Nikolaivits E."/>
            <person name="Le Goff G."/>
            <person name="Ouazzani J."/>
            <person name="Kotoulas G."/>
            <person name="Topakas E."/>
        </authorList>
    </citation>
    <scope>NUCLEOTIDE SEQUENCE [LARGE SCALE GENOMIC DNA]</scope>
    <source>
        <strain evidence="2 3">TM138-S3</strain>
    </source>
</reference>
<evidence type="ECO:0000313" key="3">
    <source>
        <dbReference type="Proteomes" id="UP000803884"/>
    </source>
</evidence>
<dbReference type="RefSeq" id="XP_069231265.1">
    <property type="nucleotide sequence ID" value="XM_069371834.1"/>
</dbReference>
<keyword evidence="3" id="KW-1185">Reference proteome</keyword>
<organism evidence="2 3">
    <name type="scientific">Cladosporium halotolerans</name>
    <dbReference type="NCBI Taxonomy" id="1052096"/>
    <lineage>
        <taxon>Eukaryota</taxon>
        <taxon>Fungi</taxon>
        <taxon>Dikarya</taxon>
        <taxon>Ascomycota</taxon>
        <taxon>Pezizomycotina</taxon>
        <taxon>Dothideomycetes</taxon>
        <taxon>Dothideomycetidae</taxon>
        <taxon>Cladosporiales</taxon>
        <taxon>Cladosporiaceae</taxon>
        <taxon>Cladosporium</taxon>
    </lineage>
</organism>
<feature type="compositionally biased region" description="Polar residues" evidence="1">
    <location>
        <begin position="55"/>
        <end position="72"/>
    </location>
</feature>
<evidence type="ECO:0000256" key="1">
    <source>
        <dbReference type="SAM" id="MobiDB-lite"/>
    </source>
</evidence>
<dbReference type="Proteomes" id="UP000803884">
    <property type="component" value="Unassembled WGS sequence"/>
</dbReference>
<accession>A0AB34KXZ0</accession>
<dbReference type="EMBL" id="JAAQHG020000008">
    <property type="protein sequence ID" value="KAL1588160.1"/>
    <property type="molecule type" value="Genomic_DNA"/>
</dbReference>
<proteinExistence type="predicted"/>
<comment type="caution">
    <text evidence="2">The sequence shown here is derived from an EMBL/GenBank/DDBJ whole genome shotgun (WGS) entry which is preliminary data.</text>
</comment>
<dbReference type="AlphaFoldDB" id="A0AB34KXZ0"/>
<sequence>MPFFKRLSDSFWSYLSPRKPSANEPATPRTAPPVTKKRARPASSRSLKQLKRWSRSMSPNSRVDSWRATGSPSPGGRRRASMTPEPNNGDTGRRKMRKLYDGRGLRDVRDEEEDDEEDEEEEVDDDSSSIDDEEMRDDDGLSSMLSHVRVEGTPKPEDFQIEYESEVNVDNTEVLDDGDYHATPQRRKIVSLPEEQEAFGVSSDELRAAGWDDDYITLFQHIKMRGHEPLMPQRWRFSLRSMPIALFADSDDAFISSIRNDHFRAEKALEKLFELGGQVRDSIAVRSRLGPEVQVRRSVDAYLKWATLDAELDDHSAIPLLAVETKPADTPASELHENINRKLARLATRYRNAFRVLQSTETSPASRASTQYSYPVPTLYGIVASHALIAIMAYRPDDPTPDAKPIAFFDMNDSNYDVWNSLALSILMCHVRDVQVRIAEETGLGLKVAGRKSRGVSEDPDL</sequence>
<feature type="region of interest" description="Disordered" evidence="1">
    <location>
        <begin position="14"/>
        <end position="139"/>
    </location>
</feature>
<evidence type="ECO:0000313" key="2">
    <source>
        <dbReference type="EMBL" id="KAL1588160.1"/>
    </source>
</evidence>
<gene>
    <name evidence="2" type="ORF">WHR41_03228</name>
</gene>
<name>A0AB34KXZ0_9PEZI</name>
<dbReference type="GeneID" id="96004672"/>
<feature type="compositionally biased region" description="Basic and acidic residues" evidence="1">
    <location>
        <begin position="98"/>
        <end position="109"/>
    </location>
</feature>